<feature type="chain" id="PRO_5031170523" evidence="2">
    <location>
        <begin position="34"/>
        <end position="333"/>
    </location>
</feature>
<proteinExistence type="predicted"/>
<dbReference type="AlphaFoldDB" id="A0A7R9JGH2"/>
<name>A0A7R9JGH2_TIMCA</name>
<evidence type="ECO:0000313" key="3">
    <source>
        <dbReference type="EMBL" id="CAD7578697.1"/>
    </source>
</evidence>
<dbReference type="EMBL" id="OE188381">
    <property type="protein sequence ID" value="CAD7578697.1"/>
    <property type="molecule type" value="Genomic_DNA"/>
</dbReference>
<accession>A0A7R9JGH2</accession>
<feature type="compositionally biased region" description="Basic residues" evidence="1">
    <location>
        <begin position="228"/>
        <end position="238"/>
    </location>
</feature>
<organism evidence="3">
    <name type="scientific">Timema californicum</name>
    <name type="common">California timema</name>
    <name type="synonym">Walking stick</name>
    <dbReference type="NCBI Taxonomy" id="61474"/>
    <lineage>
        <taxon>Eukaryota</taxon>
        <taxon>Metazoa</taxon>
        <taxon>Ecdysozoa</taxon>
        <taxon>Arthropoda</taxon>
        <taxon>Hexapoda</taxon>
        <taxon>Insecta</taxon>
        <taxon>Pterygota</taxon>
        <taxon>Neoptera</taxon>
        <taxon>Polyneoptera</taxon>
        <taxon>Phasmatodea</taxon>
        <taxon>Timematodea</taxon>
        <taxon>Timematoidea</taxon>
        <taxon>Timematidae</taxon>
        <taxon>Timema</taxon>
    </lineage>
</organism>
<evidence type="ECO:0000256" key="2">
    <source>
        <dbReference type="SAM" id="SignalP"/>
    </source>
</evidence>
<feature type="signal peptide" evidence="2">
    <location>
        <begin position="1"/>
        <end position="33"/>
    </location>
</feature>
<keyword evidence="2" id="KW-0732">Signal</keyword>
<evidence type="ECO:0000256" key="1">
    <source>
        <dbReference type="SAM" id="MobiDB-lite"/>
    </source>
</evidence>
<reference evidence="3" key="1">
    <citation type="submission" date="2020-11" db="EMBL/GenBank/DDBJ databases">
        <authorList>
            <person name="Tran Van P."/>
        </authorList>
    </citation>
    <scope>NUCLEOTIDE SEQUENCE</scope>
</reference>
<protein>
    <submittedName>
        <fullName evidence="3">(California timema) hypothetical protein</fullName>
    </submittedName>
</protein>
<gene>
    <name evidence="3" type="ORF">TCMB3V08_LOCUS11234</name>
</gene>
<feature type="region of interest" description="Disordered" evidence="1">
    <location>
        <begin position="197"/>
        <end position="238"/>
    </location>
</feature>
<sequence>MPVDPAVDPPPVPFLVWLVVLGDLLLPSTLTTSRVRVPCFGRCLNPPGGVHGVDDLITPYLFGRKGCCKFCLCSVVIKTPCDVLLGSGCPLDTRPHILVAPNVFEVLMLTQLSPLLMNSSGKAFQRLFVHELIHFFELSYIFDKVDQLYLIRKLDFPITHKIENKHQPTSSLITVFLLMSHQLHASLKKLASSRFRSRHGIGGSNKSPTYRRAGIHKTKHQSTAWQKPHGHSLHQPRKMVGHRSNNHLSTMDAPAATVIHRNLRKIPGVYEPTNLFHRHRLGIHILFILYIQQSSQFYLLKSFTIQLFIRGQGFYQDLSGVLPEYHYSSVCYS</sequence>